<organism evidence="21 22">
    <name type="scientific">Emiliania huxleyi (strain CCMP1516)</name>
    <dbReference type="NCBI Taxonomy" id="280463"/>
    <lineage>
        <taxon>Eukaryota</taxon>
        <taxon>Haptista</taxon>
        <taxon>Haptophyta</taxon>
        <taxon>Prymnesiophyceae</taxon>
        <taxon>Isochrysidales</taxon>
        <taxon>Noelaerhabdaceae</taxon>
        <taxon>Emiliania</taxon>
    </lineage>
</organism>
<evidence type="ECO:0000256" key="15">
    <source>
        <dbReference type="ARBA" id="ARBA00023264"/>
    </source>
</evidence>
<dbReference type="AlphaFoldDB" id="A0A0D3JA63"/>
<dbReference type="RefSeq" id="XP_005772827.1">
    <property type="nucleotide sequence ID" value="XM_005772770.1"/>
</dbReference>
<comment type="pathway">
    <text evidence="3">Phospholipid metabolism; CDP-diacylglycerol biosynthesis; CDP-diacylglycerol from sn-glycerol 3-phosphate: step 3/3.</text>
</comment>
<feature type="region of interest" description="Disordered" evidence="19">
    <location>
        <begin position="1"/>
        <end position="59"/>
    </location>
</feature>
<sequence length="395" mass="43892">MAELRRRRPPAGTSEPLPSDASDTLSDTDVDCGASSASETDMAERDPSREAGSFGPAGHTSGENKLTKLVKRLFFGTSLLLFLIFVLSLGHLTTLAMLLIAQAPPFAHTAVLMFRELVNVRYKTRLVKTIPWFRTTQWGWFWCCMVYSYGNSFSQEKLLSLIRRRPPATPPTLVGMLPYVQLLSMAAYSFMLMLFVLTLKAGYYKYQVGQLAWTMAVIVVTVVQVNSFTQNIFNGSRPRDPHIRPASSGLAWGKKLTQKPFLAISPNKTWEGFFGGGICTVIFAFYFPLLLVSYFHPTVCPCEATLQSHSIATPHTRAPSPCAFASLVAPFGGFFASGIKRAYKIKDFSAIIPGHGGVFDRRRRPSRRSLSALPAEERLLLYRELTASLRDAKLL</sequence>
<reference evidence="21" key="2">
    <citation type="submission" date="2024-10" db="UniProtKB">
        <authorList>
            <consortium name="EnsemblProtists"/>
        </authorList>
    </citation>
    <scope>IDENTIFICATION</scope>
</reference>
<comment type="catalytic activity">
    <reaction evidence="1">
        <text>a 1,2-diacyl-sn-glycero-3-phosphate + CTP + H(+) = a CDP-1,2-diacyl-sn-glycerol + diphosphate</text>
        <dbReference type="Rhea" id="RHEA:16229"/>
        <dbReference type="ChEBI" id="CHEBI:15378"/>
        <dbReference type="ChEBI" id="CHEBI:33019"/>
        <dbReference type="ChEBI" id="CHEBI:37563"/>
        <dbReference type="ChEBI" id="CHEBI:58332"/>
        <dbReference type="ChEBI" id="CHEBI:58608"/>
        <dbReference type="EC" id="2.7.7.41"/>
    </reaction>
</comment>
<evidence type="ECO:0000313" key="22">
    <source>
        <dbReference type="Proteomes" id="UP000013827"/>
    </source>
</evidence>
<dbReference type="Pfam" id="PF01148">
    <property type="entry name" value="CTP_transf_1"/>
    <property type="match status" value="1"/>
</dbReference>
<protein>
    <recommendedName>
        <fullName evidence="6">phosphatidate cytidylyltransferase</fullName>
        <ecNumber evidence="6">2.7.7.41</ecNumber>
    </recommendedName>
    <alternativeName>
        <fullName evidence="16">CDP-diacylglycerol synthase</fullName>
    </alternativeName>
    <alternativeName>
        <fullName evidence="17">CDP-diglyceride pyrophosphorylase</fullName>
    </alternativeName>
    <alternativeName>
        <fullName evidence="18">CDP-diglyceride synthase</fullName>
    </alternativeName>
</protein>
<dbReference type="EnsemblProtists" id="EOD20398">
    <property type="protein sequence ID" value="EOD20398"/>
    <property type="gene ID" value="EMIHUDRAFT_463851"/>
</dbReference>
<comment type="pathway">
    <text evidence="4">Lipid metabolism.</text>
</comment>
<reference evidence="22" key="1">
    <citation type="journal article" date="2013" name="Nature">
        <title>Pan genome of the phytoplankton Emiliania underpins its global distribution.</title>
        <authorList>
            <person name="Read B.A."/>
            <person name="Kegel J."/>
            <person name="Klute M.J."/>
            <person name="Kuo A."/>
            <person name="Lefebvre S.C."/>
            <person name="Maumus F."/>
            <person name="Mayer C."/>
            <person name="Miller J."/>
            <person name="Monier A."/>
            <person name="Salamov A."/>
            <person name="Young J."/>
            <person name="Aguilar M."/>
            <person name="Claverie J.M."/>
            <person name="Frickenhaus S."/>
            <person name="Gonzalez K."/>
            <person name="Herman E.K."/>
            <person name="Lin Y.C."/>
            <person name="Napier J."/>
            <person name="Ogata H."/>
            <person name="Sarno A.F."/>
            <person name="Shmutz J."/>
            <person name="Schroeder D."/>
            <person name="de Vargas C."/>
            <person name="Verret F."/>
            <person name="von Dassow P."/>
            <person name="Valentin K."/>
            <person name="Van de Peer Y."/>
            <person name="Wheeler G."/>
            <person name="Dacks J.B."/>
            <person name="Delwiche C.F."/>
            <person name="Dyhrman S.T."/>
            <person name="Glockner G."/>
            <person name="John U."/>
            <person name="Richards T."/>
            <person name="Worden A.Z."/>
            <person name="Zhang X."/>
            <person name="Grigoriev I.V."/>
            <person name="Allen A.E."/>
            <person name="Bidle K."/>
            <person name="Borodovsky M."/>
            <person name="Bowler C."/>
            <person name="Brownlee C."/>
            <person name="Cock J.M."/>
            <person name="Elias M."/>
            <person name="Gladyshev V.N."/>
            <person name="Groth M."/>
            <person name="Guda C."/>
            <person name="Hadaegh A."/>
            <person name="Iglesias-Rodriguez M.D."/>
            <person name="Jenkins J."/>
            <person name="Jones B.M."/>
            <person name="Lawson T."/>
            <person name="Leese F."/>
            <person name="Lindquist E."/>
            <person name="Lobanov A."/>
            <person name="Lomsadze A."/>
            <person name="Malik S.B."/>
            <person name="Marsh M.E."/>
            <person name="Mackinder L."/>
            <person name="Mock T."/>
            <person name="Mueller-Roeber B."/>
            <person name="Pagarete A."/>
            <person name="Parker M."/>
            <person name="Probert I."/>
            <person name="Quesneville H."/>
            <person name="Raines C."/>
            <person name="Rensing S.A."/>
            <person name="Riano-Pachon D.M."/>
            <person name="Richier S."/>
            <person name="Rokitta S."/>
            <person name="Shiraiwa Y."/>
            <person name="Soanes D.M."/>
            <person name="van der Giezen M."/>
            <person name="Wahlund T.M."/>
            <person name="Williams B."/>
            <person name="Wilson W."/>
            <person name="Wolfe G."/>
            <person name="Wurch L.L."/>
        </authorList>
    </citation>
    <scope>NUCLEOTIDE SEQUENCE</scope>
</reference>
<accession>A0A0D3JA63</accession>
<comment type="similarity">
    <text evidence="5">Belongs to the CDS family.</text>
</comment>
<evidence type="ECO:0000256" key="14">
    <source>
        <dbReference type="ARBA" id="ARBA00023209"/>
    </source>
</evidence>
<keyword evidence="13 20" id="KW-0472">Membrane</keyword>
<evidence type="ECO:0000256" key="19">
    <source>
        <dbReference type="SAM" id="MobiDB-lite"/>
    </source>
</evidence>
<dbReference type="PaxDb" id="2903-EOD20398"/>
<dbReference type="GO" id="GO:0004605">
    <property type="term" value="F:phosphatidate cytidylyltransferase activity"/>
    <property type="evidence" value="ECO:0007669"/>
    <property type="project" value="UniProtKB-EC"/>
</dbReference>
<keyword evidence="8" id="KW-0808">Transferase</keyword>
<evidence type="ECO:0000256" key="17">
    <source>
        <dbReference type="ARBA" id="ARBA00032396"/>
    </source>
</evidence>
<feature type="transmembrane region" description="Helical" evidence="20">
    <location>
        <begin position="73"/>
        <end position="92"/>
    </location>
</feature>
<evidence type="ECO:0000256" key="20">
    <source>
        <dbReference type="SAM" id="Phobius"/>
    </source>
</evidence>
<dbReference type="UniPathway" id="UPA00557">
    <property type="reaction ID" value="UER00614"/>
</dbReference>
<evidence type="ECO:0000256" key="16">
    <source>
        <dbReference type="ARBA" id="ARBA00029893"/>
    </source>
</evidence>
<keyword evidence="9 20" id="KW-0812">Transmembrane</keyword>
<evidence type="ECO:0000256" key="8">
    <source>
        <dbReference type="ARBA" id="ARBA00022679"/>
    </source>
</evidence>
<dbReference type="InterPro" id="IPR016720">
    <property type="entry name" value="PC_Trfase_euk"/>
</dbReference>
<evidence type="ECO:0000256" key="18">
    <source>
        <dbReference type="ARBA" id="ARBA00033406"/>
    </source>
</evidence>
<keyword evidence="14" id="KW-0594">Phospholipid biosynthesis</keyword>
<dbReference type="HOGENOM" id="CLU_864435_0_0_1"/>
<keyword evidence="10" id="KW-0548">Nucleotidyltransferase</keyword>
<evidence type="ECO:0000256" key="2">
    <source>
        <dbReference type="ARBA" id="ARBA00004141"/>
    </source>
</evidence>
<keyword evidence="11 20" id="KW-1133">Transmembrane helix</keyword>
<evidence type="ECO:0000313" key="21">
    <source>
        <dbReference type="EnsemblProtists" id="EOD20398"/>
    </source>
</evidence>
<keyword evidence="22" id="KW-1185">Reference proteome</keyword>
<evidence type="ECO:0000256" key="3">
    <source>
        <dbReference type="ARBA" id="ARBA00005119"/>
    </source>
</evidence>
<dbReference type="PANTHER" id="PTHR13773:SF8">
    <property type="entry name" value="PHOSPHATIDATE CYTIDYLYLTRANSFERASE, PHOTORECEPTOR-SPECIFIC"/>
    <property type="match status" value="1"/>
</dbReference>
<evidence type="ECO:0000256" key="11">
    <source>
        <dbReference type="ARBA" id="ARBA00022989"/>
    </source>
</evidence>
<dbReference type="STRING" id="2903.R1CCD0"/>
<evidence type="ECO:0000256" key="13">
    <source>
        <dbReference type="ARBA" id="ARBA00023136"/>
    </source>
</evidence>
<comment type="subcellular location">
    <subcellularLocation>
        <location evidence="2">Membrane</location>
        <topology evidence="2">Multi-pass membrane protein</topology>
    </subcellularLocation>
</comment>
<name>A0A0D3JA63_EMIH1</name>
<dbReference type="GeneID" id="17265944"/>
<dbReference type="OMA" id="MPIQWHA"/>
<evidence type="ECO:0000256" key="9">
    <source>
        <dbReference type="ARBA" id="ARBA00022692"/>
    </source>
</evidence>
<dbReference type="eggNOG" id="KOG1440">
    <property type="taxonomic scope" value="Eukaryota"/>
</dbReference>
<evidence type="ECO:0000256" key="5">
    <source>
        <dbReference type="ARBA" id="ARBA00010185"/>
    </source>
</evidence>
<keyword evidence="15" id="KW-1208">Phospholipid metabolism</keyword>
<proteinExistence type="inferred from homology"/>
<keyword evidence="7" id="KW-0444">Lipid biosynthesis</keyword>
<dbReference type="Proteomes" id="UP000013827">
    <property type="component" value="Unassembled WGS sequence"/>
</dbReference>
<keyword evidence="12" id="KW-0443">Lipid metabolism</keyword>
<dbReference type="KEGG" id="ehx:EMIHUDRAFT_463851"/>
<evidence type="ECO:0000256" key="4">
    <source>
        <dbReference type="ARBA" id="ARBA00005189"/>
    </source>
</evidence>
<evidence type="ECO:0000256" key="6">
    <source>
        <dbReference type="ARBA" id="ARBA00012487"/>
    </source>
</evidence>
<dbReference type="GO" id="GO:0008654">
    <property type="term" value="P:phospholipid biosynthetic process"/>
    <property type="evidence" value="ECO:0007669"/>
    <property type="project" value="UniProtKB-KW"/>
</dbReference>
<evidence type="ECO:0000256" key="10">
    <source>
        <dbReference type="ARBA" id="ARBA00022695"/>
    </source>
</evidence>
<dbReference type="EC" id="2.7.7.41" evidence="6"/>
<feature type="transmembrane region" description="Helical" evidence="20">
    <location>
        <begin position="211"/>
        <end position="229"/>
    </location>
</feature>
<dbReference type="GO" id="GO:0005789">
    <property type="term" value="C:endoplasmic reticulum membrane"/>
    <property type="evidence" value="ECO:0007669"/>
    <property type="project" value="TreeGrafter"/>
</dbReference>
<evidence type="ECO:0000256" key="1">
    <source>
        <dbReference type="ARBA" id="ARBA00001698"/>
    </source>
</evidence>
<feature type="transmembrane region" description="Helical" evidence="20">
    <location>
        <begin position="173"/>
        <end position="199"/>
    </location>
</feature>
<feature type="transmembrane region" description="Helical" evidence="20">
    <location>
        <begin position="273"/>
        <end position="295"/>
    </location>
</feature>
<evidence type="ECO:0000256" key="7">
    <source>
        <dbReference type="ARBA" id="ARBA00022516"/>
    </source>
</evidence>
<evidence type="ECO:0000256" key="12">
    <source>
        <dbReference type="ARBA" id="ARBA00023098"/>
    </source>
</evidence>
<dbReference type="PANTHER" id="PTHR13773">
    <property type="entry name" value="PHOSPHATIDATE CYTIDYLYLTRANSFERASE"/>
    <property type="match status" value="1"/>
</dbReference>